<dbReference type="InterPro" id="IPR045357">
    <property type="entry name" value="Aminopeptidase_N-like_N"/>
</dbReference>
<evidence type="ECO:0000256" key="3">
    <source>
        <dbReference type="ARBA" id="ARBA00022723"/>
    </source>
</evidence>
<dbReference type="CDD" id="cd09601">
    <property type="entry name" value="M1_APN-Q_like"/>
    <property type="match status" value="1"/>
</dbReference>
<dbReference type="EMBL" id="CAJOBE010000396">
    <property type="protein sequence ID" value="CAF3634416.1"/>
    <property type="molecule type" value="Genomic_DNA"/>
</dbReference>
<dbReference type="InterPro" id="IPR027268">
    <property type="entry name" value="Peptidase_M4/M1_CTD_sf"/>
</dbReference>
<organism evidence="12 18">
    <name type="scientific">Rotaria sordida</name>
    <dbReference type="NCBI Taxonomy" id="392033"/>
    <lineage>
        <taxon>Eukaryota</taxon>
        <taxon>Metazoa</taxon>
        <taxon>Spiralia</taxon>
        <taxon>Gnathifera</taxon>
        <taxon>Rotifera</taxon>
        <taxon>Eurotatoria</taxon>
        <taxon>Bdelloidea</taxon>
        <taxon>Philodinida</taxon>
        <taxon>Philodinidae</taxon>
        <taxon>Rotaria</taxon>
    </lineage>
</organism>
<dbReference type="Gene3D" id="1.10.390.10">
    <property type="entry name" value="Neutral Protease Domain 2"/>
    <property type="match status" value="1"/>
</dbReference>
<evidence type="ECO:0000259" key="10">
    <source>
        <dbReference type="Pfam" id="PF11838"/>
    </source>
</evidence>
<dbReference type="EMBL" id="CAJNOO010000017">
    <property type="protein sequence ID" value="CAF0744781.1"/>
    <property type="molecule type" value="Genomic_DNA"/>
</dbReference>
<evidence type="ECO:0000313" key="12">
    <source>
        <dbReference type="EMBL" id="CAF0744781.1"/>
    </source>
</evidence>
<dbReference type="PANTHER" id="PTHR11533">
    <property type="entry name" value="PROTEASE M1 ZINC METALLOPROTEASE"/>
    <property type="match status" value="1"/>
</dbReference>
<dbReference type="InterPro" id="IPR034016">
    <property type="entry name" value="M1_APN-typ"/>
</dbReference>
<comment type="similarity">
    <text evidence="1">Belongs to the peptidase M1 family.</text>
</comment>
<feature type="domain" description="ERAP1-like C-terminal" evidence="10">
    <location>
        <begin position="677"/>
        <end position="989"/>
    </location>
</feature>
<dbReference type="InterPro" id="IPR014782">
    <property type="entry name" value="Peptidase_M1_dom"/>
</dbReference>
<evidence type="ECO:0000259" key="11">
    <source>
        <dbReference type="Pfam" id="PF17900"/>
    </source>
</evidence>
<dbReference type="InterPro" id="IPR042097">
    <property type="entry name" value="Aminopeptidase_N-like_N_sf"/>
</dbReference>
<dbReference type="Proteomes" id="UP000663889">
    <property type="component" value="Unassembled WGS sequence"/>
</dbReference>
<dbReference type="Pfam" id="PF11838">
    <property type="entry name" value="ERAP1_C"/>
    <property type="match status" value="1"/>
</dbReference>
<accession>A0A813NTL2</accession>
<sequence>MENNKDDVILLERSYPQRSFLHKKISLTIPICALLFVVFLLSAFIVSIISLYWVEGSICYINNNEVIKQDQPKPRQIYYSRPKRSLTSRKSNIPCLGFECCKTSLNPNAPWNQSRLPTNVYPIDYQLELELSKLNEQRDQYSGTVDIVLEVRSPTNDIILHGEILLSDITVSQRSSPNSIPLTVDCVIIFPNTQTLTIHLNEQLKVGNTYDVRISFFRALSIHGTGIFENQFNTNQFGTQTSRMILTHFEPVHAREAFPCFDEPGFKAKFQLTVIHESNTQVLSNWNEEESFVSQNLTYTEFQTVPPIPTALIAFAIFYNNDFDKKTAIATHPITNRNIEINLWARKLFFVNDNGAYIDGPLHMIQEILTALLKIFQEVQTPIVPKKIDILAVPEYPSDAVSHWGFIIFFERALLHNPAITSEIDHQKIALSIAKQLAEQWYGNFISFRWWTDLWLEEAISNYLKYHAVNMAFPQWNIHNQFSTGELLPTMFDDSMSTSHPIVKTVNSPTQIDELFDSIETTKATAILRMADYYMEKTMGSKNNTLLNIVSFLRNNEFGYLIPDEFLSGYHIGTWNGPDFFDRWLLQSNFPKVFAHFIRNATTLRYTFQLQQSRHLSTHMYAYDLYPPDTNPFGYIWYVPITCRFSNDSTNFQSTRTFLLDNKIMNVDFGFIYYTYFYCNTDFAGYYIMEYTSENSVELGQALDNNNVELTELDRANLLNNAFLNAETSETSYAVVRSFTQFLYRPVYTGLLPWQMLSYHVNRMLDVLEYESLFLVVQRYFQLVVRNYYRTYEENLWKADGTFSEQILKNTIIQLACRLRLNECINKATSLWNEAYPALASGTAMHSVAAHAREVVYQTHFQNTYNDSEWIVIESDFHYFVDVQERYRLLEALTQSRQPWHLYQFLYRDAEANQNLDVDLLSVLTLLAKNPAGRELVWYYYRANWFQLQSTYGRTNQRLGQLLIDITATFEDEFHEIALTEFLASTPGVDSNVDARFWALERTNMNYWWIVDNSADMAQSFNIDEKHI</sequence>
<dbReference type="EMBL" id="CAJOBD010000480">
    <property type="protein sequence ID" value="CAF3675948.1"/>
    <property type="molecule type" value="Genomic_DNA"/>
</dbReference>
<dbReference type="Proteomes" id="UP000663882">
    <property type="component" value="Unassembled WGS sequence"/>
</dbReference>
<feature type="binding site" evidence="7">
    <location>
        <position position="458"/>
    </location>
    <ligand>
        <name>Zn(2+)</name>
        <dbReference type="ChEBI" id="CHEBI:29105"/>
        <note>catalytic</note>
    </ligand>
</feature>
<name>A0A813NTL2_9BILA</name>
<dbReference type="AlphaFoldDB" id="A0A813NTL2"/>
<dbReference type="Proteomes" id="UP000663836">
    <property type="component" value="Unassembled WGS sequence"/>
</dbReference>
<dbReference type="GO" id="GO:0005737">
    <property type="term" value="C:cytoplasm"/>
    <property type="evidence" value="ECO:0007669"/>
    <property type="project" value="TreeGrafter"/>
</dbReference>
<dbReference type="SUPFAM" id="SSF55486">
    <property type="entry name" value="Metalloproteases ('zincins'), catalytic domain"/>
    <property type="match status" value="1"/>
</dbReference>
<evidence type="ECO:0000259" key="9">
    <source>
        <dbReference type="Pfam" id="PF01433"/>
    </source>
</evidence>
<keyword evidence="3 7" id="KW-0479">Metal-binding</keyword>
<feature type="transmembrane region" description="Helical" evidence="8">
    <location>
        <begin position="27"/>
        <end position="54"/>
    </location>
</feature>
<dbReference type="Gene3D" id="2.60.40.1730">
    <property type="entry name" value="tricorn interacting facor f3 domain"/>
    <property type="match status" value="1"/>
</dbReference>
<evidence type="ECO:0000256" key="2">
    <source>
        <dbReference type="ARBA" id="ARBA00022670"/>
    </source>
</evidence>
<dbReference type="Gene3D" id="1.25.50.20">
    <property type="match status" value="1"/>
</dbReference>
<dbReference type="GO" id="GO:0005615">
    <property type="term" value="C:extracellular space"/>
    <property type="evidence" value="ECO:0007669"/>
    <property type="project" value="TreeGrafter"/>
</dbReference>
<dbReference type="PANTHER" id="PTHR11533:SF21">
    <property type="entry name" value="AMINOPEPTIDASE"/>
    <property type="match status" value="1"/>
</dbReference>
<evidence type="ECO:0000313" key="15">
    <source>
        <dbReference type="EMBL" id="CAF3634416.1"/>
    </source>
</evidence>
<dbReference type="Pfam" id="PF01433">
    <property type="entry name" value="Peptidase_M1"/>
    <property type="match status" value="1"/>
</dbReference>
<feature type="domain" description="Peptidase M1 membrane alanine aminopeptidase" evidence="9">
    <location>
        <begin position="379"/>
        <end position="535"/>
    </location>
</feature>
<proteinExistence type="inferred from homology"/>
<dbReference type="GO" id="GO:0006508">
    <property type="term" value="P:proteolysis"/>
    <property type="evidence" value="ECO:0007669"/>
    <property type="project" value="UniProtKB-KW"/>
</dbReference>
<evidence type="ECO:0000256" key="6">
    <source>
        <dbReference type="ARBA" id="ARBA00023049"/>
    </source>
</evidence>
<dbReference type="InterPro" id="IPR024571">
    <property type="entry name" value="ERAP1-like_C_dom"/>
</dbReference>
<keyword evidence="8" id="KW-0812">Transmembrane</keyword>
<comment type="caution">
    <text evidence="12">The sequence shown here is derived from an EMBL/GenBank/DDBJ whole genome shotgun (WGS) entry which is preliminary data.</text>
</comment>
<comment type="cofactor">
    <cofactor evidence="7">
        <name>Zn(2+)</name>
        <dbReference type="ChEBI" id="CHEBI:29105"/>
    </cofactor>
    <text evidence="7">Binds 1 zinc ion per subunit.</text>
</comment>
<dbReference type="GO" id="GO:0008270">
    <property type="term" value="F:zinc ion binding"/>
    <property type="evidence" value="ECO:0007669"/>
    <property type="project" value="InterPro"/>
</dbReference>
<evidence type="ECO:0000313" key="16">
    <source>
        <dbReference type="EMBL" id="CAF3675948.1"/>
    </source>
</evidence>
<evidence type="ECO:0000313" key="18">
    <source>
        <dbReference type="Proteomes" id="UP000663882"/>
    </source>
</evidence>
<evidence type="ECO:0008006" key="19">
    <source>
        <dbReference type="Google" id="ProtNLM"/>
    </source>
</evidence>
<keyword evidence="2" id="KW-0645">Protease</keyword>
<dbReference type="InterPro" id="IPR050344">
    <property type="entry name" value="Peptidase_M1_aminopeptidases"/>
</dbReference>
<keyword evidence="4" id="KW-0378">Hydrolase</keyword>
<dbReference type="GO" id="GO:0070006">
    <property type="term" value="F:metalloaminopeptidase activity"/>
    <property type="evidence" value="ECO:0007669"/>
    <property type="project" value="TreeGrafter"/>
</dbReference>
<evidence type="ECO:0000256" key="4">
    <source>
        <dbReference type="ARBA" id="ARBA00022801"/>
    </source>
</evidence>
<evidence type="ECO:0000313" key="13">
    <source>
        <dbReference type="EMBL" id="CAF0807276.1"/>
    </source>
</evidence>
<gene>
    <name evidence="15" type="ORF">FNK824_LOCUS5094</name>
    <name evidence="16" type="ORF">JBS370_LOCUS7868</name>
    <name evidence="17" type="ORF">OTI717_LOCUS14509</name>
    <name evidence="12" type="ORF">RFH988_LOCUS946</name>
    <name evidence="14" type="ORF">SEV965_LOCUS1708</name>
    <name evidence="13" type="ORF">ZHD862_LOCUS2729</name>
</gene>
<dbReference type="EMBL" id="CAJOAX010001627">
    <property type="protein sequence ID" value="CAF3732150.1"/>
    <property type="molecule type" value="Genomic_DNA"/>
</dbReference>
<dbReference type="SUPFAM" id="SSF63737">
    <property type="entry name" value="Leukotriene A4 hydrolase N-terminal domain"/>
    <property type="match status" value="1"/>
</dbReference>
<dbReference type="Proteomes" id="UP000663874">
    <property type="component" value="Unassembled WGS sequence"/>
</dbReference>
<reference evidence="12" key="1">
    <citation type="submission" date="2021-02" db="EMBL/GenBank/DDBJ databases">
        <authorList>
            <person name="Nowell W R."/>
        </authorList>
    </citation>
    <scope>NUCLEOTIDE SEQUENCE</scope>
</reference>
<dbReference type="PRINTS" id="PR00756">
    <property type="entry name" value="ALADIPTASE"/>
</dbReference>
<evidence type="ECO:0000256" key="8">
    <source>
        <dbReference type="SAM" id="Phobius"/>
    </source>
</evidence>
<protein>
    <recommendedName>
        <fullName evidence="19">Aminopeptidase</fullName>
    </recommendedName>
</protein>
<dbReference type="GO" id="GO:0043171">
    <property type="term" value="P:peptide catabolic process"/>
    <property type="evidence" value="ECO:0007669"/>
    <property type="project" value="TreeGrafter"/>
</dbReference>
<keyword evidence="8" id="KW-0472">Membrane</keyword>
<dbReference type="EMBL" id="CAJNOT010000055">
    <property type="protein sequence ID" value="CAF0807276.1"/>
    <property type="molecule type" value="Genomic_DNA"/>
</dbReference>
<dbReference type="Proteomes" id="UP000663864">
    <property type="component" value="Unassembled WGS sequence"/>
</dbReference>
<evidence type="ECO:0000313" key="17">
    <source>
        <dbReference type="EMBL" id="CAF3732150.1"/>
    </source>
</evidence>
<evidence type="ECO:0000256" key="7">
    <source>
        <dbReference type="PIRSR" id="PIRSR634016-3"/>
    </source>
</evidence>
<evidence type="ECO:0000256" key="1">
    <source>
        <dbReference type="ARBA" id="ARBA00010136"/>
    </source>
</evidence>
<evidence type="ECO:0000313" key="14">
    <source>
        <dbReference type="EMBL" id="CAF0822896.1"/>
    </source>
</evidence>
<keyword evidence="6" id="KW-0482">Metalloprotease</keyword>
<dbReference type="Pfam" id="PF17900">
    <property type="entry name" value="Peptidase_M1_N"/>
    <property type="match status" value="1"/>
</dbReference>
<keyword evidence="5 7" id="KW-0862">Zinc</keyword>
<dbReference type="Proteomes" id="UP000663823">
    <property type="component" value="Unassembled WGS sequence"/>
</dbReference>
<dbReference type="OrthoDB" id="10022107at2759"/>
<feature type="domain" description="Aminopeptidase N-like N-terminal" evidence="11">
    <location>
        <begin position="122"/>
        <end position="312"/>
    </location>
</feature>
<dbReference type="GO" id="GO:0016020">
    <property type="term" value="C:membrane"/>
    <property type="evidence" value="ECO:0007669"/>
    <property type="project" value="TreeGrafter"/>
</dbReference>
<evidence type="ECO:0000256" key="5">
    <source>
        <dbReference type="ARBA" id="ARBA00022833"/>
    </source>
</evidence>
<dbReference type="EMBL" id="CAJNOU010000034">
    <property type="protein sequence ID" value="CAF0822896.1"/>
    <property type="molecule type" value="Genomic_DNA"/>
</dbReference>
<dbReference type="InterPro" id="IPR001930">
    <property type="entry name" value="Peptidase_M1"/>
</dbReference>
<keyword evidence="8" id="KW-1133">Transmembrane helix</keyword>
<dbReference type="GO" id="GO:0042277">
    <property type="term" value="F:peptide binding"/>
    <property type="evidence" value="ECO:0007669"/>
    <property type="project" value="TreeGrafter"/>
</dbReference>